<evidence type="ECO:0000259" key="3">
    <source>
        <dbReference type="Pfam" id="PF02449"/>
    </source>
</evidence>
<dbReference type="InterPro" id="IPR017853">
    <property type="entry name" value="GH"/>
</dbReference>
<dbReference type="Pfam" id="PF02449">
    <property type="entry name" value="Glyco_hydro_42"/>
    <property type="match status" value="1"/>
</dbReference>
<name>A0A0F9FRW5_9ZZZZ</name>
<feature type="non-terminal residue" evidence="4">
    <location>
        <position position="1"/>
    </location>
</feature>
<dbReference type="CDD" id="cd03143">
    <property type="entry name" value="A4_beta-galactosidase_middle_domain"/>
    <property type="match status" value="1"/>
</dbReference>
<dbReference type="Gene3D" id="3.40.50.880">
    <property type="match status" value="1"/>
</dbReference>
<dbReference type="InterPro" id="IPR029062">
    <property type="entry name" value="Class_I_gatase-like"/>
</dbReference>
<dbReference type="InterPro" id="IPR013529">
    <property type="entry name" value="Glyco_hydro_42_N"/>
</dbReference>
<sequence length="457" mass="52003">LSELHDSIGDLNSLWGTSFECFDDVTIAIPIAPSRQGTAMWYDWMVFNNYRVTDYFQFLKNEIRKYDPDALVQIKLMPWLFTGDKKDHGIDFESLIRLCDITGCDASAKKSDISGKHEDWMERYSFQWVNISMTFDFFRSVKPNQIIFDAETHILSSVHFRDLYLSPDYARAAYWLAHMHGLNASRNWVWGRSLTGEINSKVGEGYAGSNNQQPAILNELHATLIDLNTFSEEITAIQLQRKSLRIYYSLTNAINRKNYMTDVFETYQSLYFEGLPLGFATDGILIKEDASNWDAVLIRKTESVTLQEYNTIQSYLNKGGTVIMDGLSLKVNEYGIAHEGLNPGKGTLIIAGSIIEMRDKALDLIAKNGLMPEVRITEKNNNGNRNCVWRCIKNKDGNNVVSIVNLGRNEAEIKIILNDAVNGTICRDLIHGIRVNSNPTLKPDEVYFVEVTENNIK</sequence>
<reference evidence="4" key="1">
    <citation type="journal article" date="2015" name="Nature">
        <title>Complex archaea that bridge the gap between prokaryotes and eukaryotes.</title>
        <authorList>
            <person name="Spang A."/>
            <person name="Saw J.H."/>
            <person name="Jorgensen S.L."/>
            <person name="Zaremba-Niedzwiedzka K."/>
            <person name="Martijn J."/>
            <person name="Lind A.E."/>
            <person name="van Eijk R."/>
            <person name="Schleper C."/>
            <person name="Guy L."/>
            <person name="Ettema T.J."/>
        </authorList>
    </citation>
    <scope>NUCLEOTIDE SEQUENCE</scope>
</reference>
<proteinExistence type="predicted"/>
<dbReference type="GO" id="GO:0004565">
    <property type="term" value="F:beta-galactosidase activity"/>
    <property type="evidence" value="ECO:0007669"/>
    <property type="project" value="InterPro"/>
</dbReference>
<feature type="domain" description="Glycoside hydrolase family 42 N-terminal" evidence="3">
    <location>
        <begin position="6"/>
        <end position="196"/>
    </location>
</feature>
<keyword evidence="1" id="KW-0378">Hydrolase</keyword>
<organism evidence="4">
    <name type="scientific">marine sediment metagenome</name>
    <dbReference type="NCBI Taxonomy" id="412755"/>
    <lineage>
        <taxon>unclassified sequences</taxon>
        <taxon>metagenomes</taxon>
        <taxon>ecological metagenomes</taxon>
    </lineage>
</organism>
<dbReference type="AlphaFoldDB" id="A0A0F9FRW5"/>
<dbReference type="Gene3D" id="3.20.20.80">
    <property type="entry name" value="Glycosidases"/>
    <property type="match status" value="1"/>
</dbReference>
<evidence type="ECO:0000256" key="1">
    <source>
        <dbReference type="ARBA" id="ARBA00022801"/>
    </source>
</evidence>
<accession>A0A0F9FRW5</accession>
<gene>
    <name evidence="4" type="ORF">LCGC14_1919790</name>
</gene>
<dbReference type="EMBL" id="LAZR01020424">
    <property type="protein sequence ID" value="KKL88928.1"/>
    <property type="molecule type" value="Genomic_DNA"/>
</dbReference>
<dbReference type="GO" id="GO:0005975">
    <property type="term" value="P:carbohydrate metabolic process"/>
    <property type="evidence" value="ECO:0007669"/>
    <property type="project" value="InterPro"/>
</dbReference>
<evidence type="ECO:0000313" key="4">
    <source>
        <dbReference type="EMBL" id="KKL88928.1"/>
    </source>
</evidence>
<protein>
    <recommendedName>
        <fullName evidence="3">Glycoside hydrolase family 42 N-terminal domain-containing protein</fullName>
    </recommendedName>
</protein>
<comment type="caution">
    <text evidence="4">The sequence shown here is derived from an EMBL/GenBank/DDBJ whole genome shotgun (WGS) entry which is preliminary data.</text>
</comment>
<keyword evidence="2" id="KW-0326">Glycosidase</keyword>
<evidence type="ECO:0000256" key="2">
    <source>
        <dbReference type="ARBA" id="ARBA00023295"/>
    </source>
</evidence>
<dbReference type="GO" id="GO:0009341">
    <property type="term" value="C:beta-galactosidase complex"/>
    <property type="evidence" value="ECO:0007669"/>
    <property type="project" value="InterPro"/>
</dbReference>
<dbReference type="SUPFAM" id="SSF51445">
    <property type="entry name" value="(Trans)glycosidases"/>
    <property type="match status" value="1"/>
</dbReference>